<dbReference type="PROSITE" id="PS00636">
    <property type="entry name" value="DNAJ_1"/>
    <property type="match status" value="1"/>
</dbReference>
<accession>A0A8E2DNQ0</accession>
<feature type="compositionally biased region" description="Basic and acidic residues" evidence="1">
    <location>
        <begin position="174"/>
        <end position="185"/>
    </location>
</feature>
<dbReference type="PANTHER" id="PTHR44873">
    <property type="entry name" value="DNAJ HOMOLOG SUBFAMILY C MEMBER 30, MITOCHONDRIAL"/>
    <property type="match status" value="1"/>
</dbReference>
<dbReference type="SUPFAM" id="SSF46565">
    <property type="entry name" value="Chaperone J-domain"/>
    <property type="match status" value="1"/>
</dbReference>
<reference evidence="3 4" key="1">
    <citation type="submission" date="2016-07" db="EMBL/GenBank/DDBJ databases">
        <title>Draft genome of the white-rot fungus Obba rivulosa 3A-2.</title>
        <authorList>
            <consortium name="DOE Joint Genome Institute"/>
            <person name="Miettinen O."/>
            <person name="Riley R."/>
            <person name="Acob R."/>
            <person name="Barry K."/>
            <person name="Cullen D."/>
            <person name="De Vries R."/>
            <person name="Hainaut M."/>
            <person name="Hatakka A."/>
            <person name="Henrissat B."/>
            <person name="Hilden K."/>
            <person name="Kuo R."/>
            <person name="Labutti K."/>
            <person name="Lipzen A."/>
            <person name="Makela M.R."/>
            <person name="Sandor L."/>
            <person name="Spatafora J.W."/>
            <person name="Grigoriev I.V."/>
            <person name="Hibbett D.S."/>
        </authorList>
    </citation>
    <scope>NUCLEOTIDE SEQUENCE [LARGE SCALE GENOMIC DNA]</scope>
    <source>
        <strain evidence="3 4">3A-2</strain>
    </source>
</reference>
<dbReference type="Pfam" id="PF00226">
    <property type="entry name" value="DnaJ"/>
    <property type="match status" value="1"/>
</dbReference>
<organism evidence="3 4">
    <name type="scientific">Obba rivulosa</name>
    <dbReference type="NCBI Taxonomy" id="1052685"/>
    <lineage>
        <taxon>Eukaryota</taxon>
        <taxon>Fungi</taxon>
        <taxon>Dikarya</taxon>
        <taxon>Basidiomycota</taxon>
        <taxon>Agaricomycotina</taxon>
        <taxon>Agaricomycetes</taxon>
        <taxon>Polyporales</taxon>
        <taxon>Gelatoporiaceae</taxon>
        <taxon>Obba</taxon>
    </lineage>
</organism>
<keyword evidence="4" id="KW-1185">Reference proteome</keyword>
<dbReference type="OrthoDB" id="445556at2759"/>
<evidence type="ECO:0000256" key="1">
    <source>
        <dbReference type="SAM" id="MobiDB-lite"/>
    </source>
</evidence>
<name>A0A8E2DNQ0_9APHY</name>
<evidence type="ECO:0000259" key="2">
    <source>
        <dbReference type="PROSITE" id="PS50076"/>
    </source>
</evidence>
<dbReference type="InterPro" id="IPR001623">
    <property type="entry name" value="DnaJ_domain"/>
</dbReference>
<dbReference type="PROSITE" id="PS50076">
    <property type="entry name" value="DNAJ_2"/>
    <property type="match status" value="1"/>
</dbReference>
<dbReference type="AlphaFoldDB" id="A0A8E2DNQ0"/>
<evidence type="ECO:0000313" key="4">
    <source>
        <dbReference type="Proteomes" id="UP000250043"/>
    </source>
</evidence>
<feature type="compositionally biased region" description="Basic and acidic residues" evidence="1">
    <location>
        <begin position="152"/>
        <end position="161"/>
    </location>
</feature>
<dbReference type="EMBL" id="KV722397">
    <property type="protein sequence ID" value="OCH90823.1"/>
    <property type="molecule type" value="Genomic_DNA"/>
</dbReference>
<dbReference type="PRINTS" id="PR00625">
    <property type="entry name" value="JDOMAIN"/>
</dbReference>
<dbReference type="CDD" id="cd06257">
    <property type="entry name" value="DnaJ"/>
    <property type="match status" value="1"/>
</dbReference>
<protein>
    <submittedName>
        <fullName evidence="3">DnaJ-domain-containing protein</fullName>
    </submittedName>
</protein>
<dbReference type="Gene3D" id="1.10.287.110">
    <property type="entry name" value="DnaJ domain"/>
    <property type="match status" value="1"/>
</dbReference>
<feature type="region of interest" description="Disordered" evidence="1">
    <location>
        <begin position="131"/>
        <end position="185"/>
    </location>
</feature>
<dbReference type="InterPro" id="IPR053025">
    <property type="entry name" value="Mito_ATP_Synthase-Asso"/>
</dbReference>
<dbReference type="Proteomes" id="UP000250043">
    <property type="component" value="Unassembled WGS sequence"/>
</dbReference>
<feature type="domain" description="J" evidence="2">
    <location>
        <begin position="33"/>
        <end position="97"/>
    </location>
</feature>
<sequence>MSLCSGCLQVHARPSTSGKHLLRTFRSSARVNGHYQTLSVPQNATKNQIKSSFYKLSKMYHPDVAADPNAKEKFQAVSEAYAVLGDDRKRRAYDRSLAEGRVSAASAQESPYAGHWNHDLRRRRGATYAWETRRPGHYARPPPGASRPGHQPHPERSHPHTDPWSSPHVRRATGKREPRSPSDMDRVNAESAFWRTAQVMGVVMLIVTIGGGFTASAA</sequence>
<dbReference type="InterPro" id="IPR018253">
    <property type="entry name" value="DnaJ_domain_CS"/>
</dbReference>
<proteinExistence type="predicted"/>
<evidence type="ECO:0000313" key="3">
    <source>
        <dbReference type="EMBL" id="OCH90823.1"/>
    </source>
</evidence>
<gene>
    <name evidence="3" type="ORF">OBBRIDRAFT_754324</name>
</gene>
<dbReference type="PANTHER" id="PTHR44873:SF1">
    <property type="entry name" value="DNAJ HOMOLOG SUBFAMILY C MEMBER 30, MITOCHONDRIAL"/>
    <property type="match status" value="1"/>
</dbReference>
<dbReference type="SMART" id="SM00271">
    <property type="entry name" value="DnaJ"/>
    <property type="match status" value="1"/>
</dbReference>
<dbReference type="InterPro" id="IPR036869">
    <property type="entry name" value="J_dom_sf"/>
</dbReference>